<evidence type="ECO:0000256" key="4">
    <source>
        <dbReference type="ARBA" id="ARBA00022679"/>
    </source>
</evidence>
<dbReference type="GO" id="GO:0016020">
    <property type="term" value="C:membrane"/>
    <property type="evidence" value="ECO:0007669"/>
    <property type="project" value="UniProtKB-SubCell"/>
</dbReference>
<comment type="subcellular location">
    <subcellularLocation>
        <location evidence="1">Membrane</location>
        <topology evidence="1">Multi-pass membrane protein</topology>
    </subcellularLocation>
</comment>
<dbReference type="InterPro" id="IPR044851">
    <property type="entry name" value="Wax_synthase"/>
</dbReference>
<dbReference type="GO" id="GO:0006629">
    <property type="term" value="P:lipid metabolic process"/>
    <property type="evidence" value="ECO:0007669"/>
    <property type="project" value="InterPro"/>
</dbReference>
<evidence type="ECO:0000256" key="3">
    <source>
        <dbReference type="ARBA" id="ARBA00007282"/>
    </source>
</evidence>
<gene>
    <name evidence="10" type="ORF">FHL15_004936</name>
</gene>
<keyword evidence="4" id="KW-0808">Transferase</keyword>
<evidence type="ECO:0000313" key="11">
    <source>
        <dbReference type="Proteomes" id="UP000319160"/>
    </source>
</evidence>
<dbReference type="PANTHER" id="PTHR31595">
    <property type="entry name" value="LONG-CHAIN-ALCOHOL O-FATTY-ACYLTRANSFERASE 3-RELATED"/>
    <property type="match status" value="1"/>
</dbReference>
<proteinExistence type="inferred from homology"/>
<comment type="caution">
    <text evidence="10">The sequence shown here is derived from an EMBL/GenBank/DDBJ whole genome shotgun (WGS) entry which is preliminary data.</text>
</comment>
<name>A0A553I1U2_9PEZI</name>
<feature type="transmembrane region" description="Helical" evidence="8">
    <location>
        <begin position="266"/>
        <end position="285"/>
    </location>
</feature>
<dbReference type="OrthoDB" id="1077582at2759"/>
<dbReference type="EMBL" id="VFLP01000024">
    <property type="protein sequence ID" value="TRX94168.1"/>
    <property type="molecule type" value="Genomic_DNA"/>
</dbReference>
<accession>A0A553I1U2</accession>
<evidence type="ECO:0000256" key="5">
    <source>
        <dbReference type="ARBA" id="ARBA00022692"/>
    </source>
</evidence>
<reference evidence="11" key="1">
    <citation type="submission" date="2019-06" db="EMBL/GenBank/DDBJ databases">
        <title>Draft genome sequence of the griseofulvin-producing fungus Xylaria cubensis strain G536.</title>
        <authorList>
            <person name="Mead M.E."/>
            <person name="Raja H.A."/>
            <person name="Steenwyk J.L."/>
            <person name="Knowles S.L."/>
            <person name="Oberlies N.H."/>
            <person name="Rokas A."/>
        </authorList>
    </citation>
    <scope>NUCLEOTIDE SEQUENCE [LARGE SCALE GENOMIC DNA]</scope>
    <source>
        <strain evidence="11">G536</strain>
    </source>
</reference>
<keyword evidence="6 8" id="KW-1133">Transmembrane helix</keyword>
<sequence length="294" mass="33698">MGLTVHTTAILLFDQRALDLHFYTPLQQVRAFVRTWTNIRQLPPAGTPDGASMSTGRLSFALRRAIKCLLLWAANHVIAVLFPLALLRLNVQPRDFAPEKQSVVPVLTQHDLLLRGLVSTHWVWETYCTLSMWHSALSIAGVAILRWDHPSEWPPLFGNVLEAYSLRRFWGVFWQKLHVAPFSSWTPPLVYKIPALRALWTFLLSGVCHAVLNWVMYRLFTAREDLWFFLVNYMLCLAETTAAALLHRLGLTPFGHGSVTGRTVRFIGYFWVVIFFVCTVPGWQYPLVYSSLNM</sequence>
<evidence type="ECO:0000259" key="9">
    <source>
        <dbReference type="Pfam" id="PF13813"/>
    </source>
</evidence>
<protein>
    <recommendedName>
        <fullName evidence="9">Wax synthase domain-containing protein</fullName>
    </recommendedName>
</protein>
<dbReference type="Proteomes" id="UP000319160">
    <property type="component" value="Unassembled WGS sequence"/>
</dbReference>
<keyword evidence="11" id="KW-1185">Reference proteome</keyword>
<dbReference type="AlphaFoldDB" id="A0A553I1U2"/>
<feature type="transmembrane region" description="Helical" evidence="8">
    <location>
        <begin position="198"/>
        <end position="220"/>
    </location>
</feature>
<dbReference type="GO" id="GO:0008374">
    <property type="term" value="F:O-acyltransferase activity"/>
    <property type="evidence" value="ECO:0007669"/>
    <property type="project" value="InterPro"/>
</dbReference>
<keyword evidence="5 8" id="KW-0812">Transmembrane</keyword>
<feature type="transmembrane region" description="Helical" evidence="8">
    <location>
        <begin position="69"/>
        <end position="89"/>
    </location>
</feature>
<comment type="similarity">
    <text evidence="3">Belongs to the wax synthase family.</text>
</comment>
<feature type="transmembrane region" description="Helical" evidence="8">
    <location>
        <begin position="226"/>
        <end position="246"/>
    </location>
</feature>
<comment type="pathway">
    <text evidence="2">Secondary metabolite biosynthesis.</text>
</comment>
<organism evidence="10 11">
    <name type="scientific">Xylaria flabelliformis</name>
    <dbReference type="NCBI Taxonomy" id="2512241"/>
    <lineage>
        <taxon>Eukaryota</taxon>
        <taxon>Fungi</taxon>
        <taxon>Dikarya</taxon>
        <taxon>Ascomycota</taxon>
        <taxon>Pezizomycotina</taxon>
        <taxon>Sordariomycetes</taxon>
        <taxon>Xylariomycetidae</taxon>
        <taxon>Xylariales</taxon>
        <taxon>Xylariaceae</taxon>
        <taxon>Xylaria</taxon>
    </lineage>
</organism>
<dbReference type="PANTHER" id="PTHR31595:SF57">
    <property type="entry name" value="OS04G0481900 PROTEIN"/>
    <property type="match status" value="1"/>
</dbReference>
<evidence type="ECO:0000256" key="8">
    <source>
        <dbReference type="SAM" id="Phobius"/>
    </source>
</evidence>
<evidence type="ECO:0000313" key="10">
    <source>
        <dbReference type="EMBL" id="TRX94168.1"/>
    </source>
</evidence>
<keyword evidence="7 8" id="KW-0472">Membrane</keyword>
<evidence type="ECO:0000256" key="1">
    <source>
        <dbReference type="ARBA" id="ARBA00004141"/>
    </source>
</evidence>
<dbReference type="Pfam" id="PF13813">
    <property type="entry name" value="MBOAT_2"/>
    <property type="match status" value="1"/>
</dbReference>
<feature type="domain" description="Wax synthase" evidence="9">
    <location>
        <begin position="153"/>
        <end position="230"/>
    </location>
</feature>
<dbReference type="InterPro" id="IPR032805">
    <property type="entry name" value="Wax_synthase_dom"/>
</dbReference>
<evidence type="ECO:0000256" key="7">
    <source>
        <dbReference type="ARBA" id="ARBA00023136"/>
    </source>
</evidence>
<evidence type="ECO:0000256" key="2">
    <source>
        <dbReference type="ARBA" id="ARBA00005179"/>
    </source>
</evidence>
<evidence type="ECO:0000256" key="6">
    <source>
        <dbReference type="ARBA" id="ARBA00022989"/>
    </source>
</evidence>